<comment type="caution">
    <text evidence="13">The sequence shown here is derived from an EMBL/GenBank/DDBJ whole genome shotgun (WGS) entry which is preliminary data.</text>
</comment>
<dbReference type="PRINTS" id="PR00344">
    <property type="entry name" value="BCTRLSENSOR"/>
</dbReference>
<dbReference type="SUPFAM" id="SSF55874">
    <property type="entry name" value="ATPase domain of HSP90 chaperone/DNA topoisomerase II/histidine kinase"/>
    <property type="match status" value="1"/>
</dbReference>
<evidence type="ECO:0000256" key="5">
    <source>
        <dbReference type="ARBA" id="ARBA00022679"/>
    </source>
</evidence>
<evidence type="ECO:0000256" key="10">
    <source>
        <dbReference type="ARBA" id="ARBA00023136"/>
    </source>
</evidence>
<keyword evidence="9" id="KW-0902">Two-component regulatory system</keyword>
<feature type="domain" description="Histidine kinase" evidence="12">
    <location>
        <begin position="116"/>
        <end position="322"/>
    </location>
</feature>
<name>A0AAW8TVE6_9ENTE</name>
<keyword evidence="7 13" id="KW-0418">Kinase</keyword>
<evidence type="ECO:0000256" key="8">
    <source>
        <dbReference type="ARBA" id="ARBA00022989"/>
    </source>
</evidence>
<evidence type="ECO:0000256" key="9">
    <source>
        <dbReference type="ARBA" id="ARBA00023012"/>
    </source>
</evidence>
<dbReference type="SMART" id="SM00387">
    <property type="entry name" value="HATPase_c"/>
    <property type="match status" value="1"/>
</dbReference>
<comment type="subcellular location">
    <subcellularLocation>
        <location evidence="2">Cell membrane</location>
        <topology evidence="2">Multi-pass membrane protein</topology>
    </subcellularLocation>
</comment>
<keyword evidence="10 11" id="KW-0472">Membrane</keyword>
<dbReference type="InterPro" id="IPR003594">
    <property type="entry name" value="HATPase_dom"/>
</dbReference>
<feature type="transmembrane region" description="Helical" evidence="11">
    <location>
        <begin position="36"/>
        <end position="56"/>
    </location>
</feature>
<keyword evidence="6 11" id="KW-0812">Transmembrane</keyword>
<feature type="transmembrane region" description="Helical" evidence="11">
    <location>
        <begin position="12"/>
        <end position="30"/>
    </location>
</feature>
<accession>A0AAW8TVE6</accession>
<comment type="catalytic activity">
    <reaction evidence="1">
        <text>ATP + protein L-histidine = ADP + protein N-phospho-L-histidine.</text>
        <dbReference type="EC" id="2.7.13.3"/>
    </reaction>
</comment>
<evidence type="ECO:0000313" key="13">
    <source>
        <dbReference type="EMBL" id="MDT2809938.1"/>
    </source>
</evidence>
<sequence length="326" mass="36853">MKFYLKQHKSRYFGLLLIFAFLLGIVGLAGGVSWALLIYLFFVGAFLLGGGMLFAYTRQRRLYAFLSDQTKRILPGDQDHLSQAISYKVNQLLQEQENQLTKESREKEQQVTFINLWVHQMKTPIAVLEMMAQENQLDAVEILKETQRLKSGLNLVMNEARLLGGLGGDFVLKQVHLAKLVNQRVTEQKNFFIQHQVYPQVAIDSDLQLITDEKWLGFVIEQLLVNSIKYTAPGGKVKLSASMGQETLYLVIEDEGVGIPPGDLPRIKQAFFTGENGRRFGEATGMGLYLVDQVTQELGIEMNVTSQVGKGTKITLTFPDPKEYRE</sequence>
<protein>
    <recommendedName>
        <fullName evidence="3">histidine kinase</fullName>
        <ecNumber evidence="3">2.7.13.3</ecNumber>
    </recommendedName>
</protein>
<dbReference type="EMBL" id="JARQBJ010000002">
    <property type="protein sequence ID" value="MDT2809938.1"/>
    <property type="molecule type" value="Genomic_DNA"/>
</dbReference>
<dbReference type="GO" id="GO:0004721">
    <property type="term" value="F:phosphoprotein phosphatase activity"/>
    <property type="evidence" value="ECO:0007669"/>
    <property type="project" value="TreeGrafter"/>
</dbReference>
<evidence type="ECO:0000259" key="12">
    <source>
        <dbReference type="PROSITE" id="PS50109"/>
    </source>
</evidence>
<dbReference type="Gene3D" id="3.30.565.10">
    <property type="entry name" value="Histidine kinase-like ATPase, C-terminal domain"/>
    <property type="match status" value="1"/>
</dbReference>
<evidence type="ECO:0000256" key="11">
    <source>
        <dbReference type="SAM" id="Phobius"/>
    </source>
</evidence>
<dbReference type="PROSITE" id="PS50109">
    <property type="entry name" value="HIS_KIN"/>
    <property type="match status" value="1"/>
</dbReference>
<dbReference type="PANTHER" id="PTHR45453">
    <property type="entry name" value="PHOSPHATE REGULON SENSOR PROTEIN PHOR"/>
    <property type="match status" value="1"/>
</dbReference>
<keyword evidence="8 11" id="KW-1133">Transmembrane helix</keyword>
<dbReference type="InterPro" id="IPR004358">
    <property type="entry name" value="Sig_transdc_His_kin-like_C"/>
</dbReference>
<evidence type="ECO:0000256" key="4">
    <source>
        <dbReference type="ARBA" id="ARBA00022475"/>
    </source>
</evidence>
<organism evidence="13 14">
    <name type="scientific">Enterococcus asini</name>
    <dbReference type="NCBI Taxonomy" id="57732"/>
    <lineage>
        <taxon>Bacteria</taxon>
        <taxon>Bacillati</taxon>
        <taxon>Bacillota</taxon>
        <taxon>Bacilli</taxon>
        <taxon>Lactobacillales</taxon>
        <taxon>Enterococcaceae</taxon>
        <taxon>Enterococcus</taxon>
    </lineage>
</organism>
<dbReference type="InterPro" id="IPR005467">
    <property type="entry name" value="His_kinase_dom"/>
</dbReference>
<dbReference type="InterPro" id="IPR050351">
    <property type="entry name" value="BphY/WalK/GraS-like"/>
</dbReference>
<proteinExistence type="predicted"/>
<dbReference type="Pfam" id="PF02518">
    <property type="entry name" value="HATPase_c"/>
    <property type="match status" value="1"/>
</dbReference>
<dbReference type="EC" id="2.7.13.3" evidence="3"/>
<evidence type="ECO:0000256" key="7">
    <source>
        <dbReference type="ARBA" id="ARBA00022777"/>
    </source>
</evidence>
<dbReference type="RefSeq" id="WP_302372618.1">
    <property type="nucleotide sequence ID" value="NZ_CATYFE010000007.1"/>
</dbReference>
<dbReference type="GO" id="GO:0005886">
    <property type="term" value="C:plasma membrane"/>
    <property type="evidence" value="ECO:0007669"/>
    <property type="project" value="UniProtKB-SubCell"/>
</dbReference>
<dbReference type="GO" id="GO:0000155">
    <property type="term" value="F:phosphorelay sensor kinase activity"/>
    <property type="evidence" value="ECO:0007669"/>
    <property type="project" value="TreeGrafter"/>
</dbReference>
<dbReference type="GO" id="GO:0016036">
    <property type="term" value="P:cellular response to phosphate starvation"/>
    <property type="evidence" value="ECO:0007669"/>
    <property type="project" value="TreeGrafter"/>
</dbReference>
<dbReference type="PANTHER" id="PTHR45453:SF2">
    <property type="entry name" value="HISTIDINE KINASE"/>
    <property type="match status" value="1"/>
</dbReference>
<evidence type="ECO:0000256" key="2">
    <source>
        <dbReference type="ARBA" id="ARBA00004651"/>
    </source>
</evidence>
<dbReference type="AlphaFoldDB" id="A0AAW8TVE6"/>
<dbReference type="InterPro" id="IPR036890">
    <property type="entry name" value="HATPase_C_sf"/>
</dbReference>
<keyword evidence="4" id="KW-1003">Cell membrane</keyword>
<evidence type="ECO:0000256" key="6">
    <source>
        <dbReference type="ARBA" id="ARBA00022692"/>
    </source>
</evidence>
<evidence type="ECO:0000313" key="14">
    <source>
        <dbReference type="Proteomes" id="UP001256711"/>
    </source>
</evidence>
<keyword evidence="5" id="KW-0808">Transferase</keyword>
<evidence type="ECO:0000256" key="1">
    <source>
        <dbReference type="ARBA" id="ARBA00000085"/>
    </source>
</evidence>
<reference evidence="13" key="1">
    <citation type="submission" date="2023-03" db="EMBL/GenBank/DDBJ databases">
        <authorList>
            <person name="Shen W."/>
            <person name="Cai J."/>
        </authorList>
    </citation>
    <scope>NUCLEOTIDE SEQUENCE</scope>
    <source>
        <strain evidence="13">B226-2</strain>
    </source>
</reference>
<evidence type="ECO:0000256" key="3">
    <source>
        <dbReference type="ARBA" id="ARBA00012438"/>
    </source>
</evidence>
<dbReference type="Proteomes" id="UP001256711">
    <property type="component" value="Unassembled WGS sequence"/>
</dbReference>
<gene>
    <name evidence="13" type="ORF">P7H43_05540</name>
</gene>